<dbReference type="Gene3D" id="3.10.100.10">
    <property type="entry name" value="Mannose-Binding Protein A, subunit A"/>
    <property type="match status" value="1"/>
</dbReference>
<proteinExistence type="predicted"/>
<evidence type="ECO:0000256" key="1">
    <source>
        <dbReference type="SAM" id="MobiDB-lite"/>
    </source>
</evidence>
<name>A0A409V6Y1_MYTGA</name>
<feature type="domain" description="C-type lectin" evidence="2">
    <location>
        <begin position="52"/>
        <end position="116"/>
    </location>
</feature>
<feature type="non-terminal residue" evidence="3">
    <location>
        <position position="119"/>
    </location>
</feature>
<dbReference type="InterPro" id="IPR016187">
    <property type="entry name" value="CTDL_fold"/>
</dbReference>
<dbReference type="Proteomes" id="UP000266721">
    <property type="component" value="Unassembled WGS sequence"/>
</dbReference>
<dbReference type="SUPFAM" id="SSF56436">
    <property type="entry name" value="C-type lectin-like"/>
    <property type="match status" value="1"/>
</dbReference>
<evidence type="ECO:0000259" key="2">
    <source>
        <dbReference type="PROSITE" id="PS50041"/>
    </source>
</evidence>
<dbReference type="InterPro" id="IPR001304">
    <property type="entry name" value="C-type_lectin-like"/>
</dbReference>
<feature type="compositionally biased region" description="Polar residues" evidence="1">
    <location>
        <begin position="1"/>
        <end position="13"/>
    </location>
</feature>
<dbReference type="CDD" id="cd00037">
    <property type="entry name" value="CLECT"/>
    <property type="match status" value="1"/>
</dbReference>
<feature type="region of interest" description="Disordered" evidence="1">
    <location>
        <begin position="1"/>
        <end position="31"/>
    </location>
</feature>
<evidence type="ECO:0000313" key="3">
    <source>
        <dbReference type="EMBL" id="OPL20674.1"/>
    </source>
</evidence>
<evidence type="ECO:0000313" key="4">
    <source>
        <dbReference type="Proteomes" id="UP000266721"/>
    </source>
</evidence>
<feature type="compositionally biased region" description="Basic and acidic residues" evidence="1">
    <location>
        <begin position="14"/>
        <end position="31"/>
    </location>
</feature>
<dbReference type="EMBL" id="KV602673">
    <property type="protein sequence ID" value="OPL20674.1"/>
    <property type="molecule type" value="Genomic_DNA"/>
</dbReference>
<reference evidence="3 4" key="1">
    <citation type="journal article" date="2016" name="PLoS ONE">
        <title>A First Insight into the Genome of the Filter-Feeder Mussel Mytilus galloprovincialis.</title>
        <authorList>
            <person name="Murgarella M."/>
            <person name="Puiu D."/>
            <person name="Novoa B."/>
            <person name="Figueras A."/>
            <person name="Posada D."/>
            <person name="Canchaya C."/>
        </authorList>
    </citation>
    <scope>NUCLEOTIDE SEQUENCE [LARGE SCALE GENOMIC DNA]</scope>
    <source>
        <tissue evidence="3">Muscle</tissue>
    </source>
</reference>
<organism evidence="3 4">
    <name type="scientific">Mytilus galloprovincialis</name>
    <name type="common">Mediterranean mussel</name>
    <dbReference type="NCBI Taxonomy" id="29158"/>
    <lineage>
        <taxon>Eukaryota</taxon>
        <taxon>Metazoa</taxon>
        <taxon>Spiralia</taxon>
        <taxon>Lophotrochozoa</taxon>
        <taxon>Mollusca</taxon>
        <taxon>Bivalvia</taxon>
        <taxon>Autobranchia</taxon>
        <taxon>Pteriomorphia</taxon>
        <taxon>Mytilida</taxon>
        <taxon>Mytiloidea</taxon>
        <taxon>Mytilidae</taxon>
        <taxon>Mytilinae</taxon>
        <taxon>Mytilus</taxon>
    </lineage>
</organism>
<dbReference type="AlphaFoldDB" id="A0A409V6Y1"/>
<gene>
    <name evidence="3" type="ORF">AM593_09323</name>
</gene>
<dbReference type="InterPro" id="IPR016186">
    <property type="entry name" value="C-type_lectin-like/link_sf"/>
</dbReference>
<protein>
    <recommendedName>
        <fullName evidence="2">C-type lectin domain-containing protein</fullName>
    </recommendedName>
</protein>
<keyword evidence="4" id="KW-1185">Reference proteome</keyword>
<feature type="non-terminal residue" evidence="3">
    <location>
        <position position="1"/>
    </location>
</feature>
<sequence length="119" mass="13564">MKSQATSTNSKIQTLDKDMTSTEEDFKREGDNGLNTTTTVIILEMTKLYELKQREIGGYLVKIDDSSENSWILEQIKISGTKTHVWLGSTDVVNGDWRWIYDHTQLSYKNFISGSPLPT</sequence>
<dbReference type="PROSITE" id="PS50041">
    <property type="entry name" value="C_TYPE_LECTIN_2"/>
    <property type="match status" value="1"/>
</dbReference>
<accession>A0A409V6Y1</accession>